<evidence type="ECO:0000313" key="15">
    <source>
        <dbReference type="Proteomes" id="UP000518605"/>
    </source>
</evidence>
<comment type="caution">
    <text evidence="14">The sequence shown here is derived from an EMBL/GenBank/DDBJ whole genome shotgun (WGS) entry which is preliminary data.</text>
</comment>
<dbReference type="EMBL" id="JACHXW010000007">
    <property type="protein sequence ID" value="MBB3152621.1"/>
    <property type="molecule type" value="Genomic_DNA"/>
</dbReference>
<evidence type="ECO:0000256" key="1">
    <source>
        <dbReference type="ARBA" id="ARBA00004651"/>
    </source>
</evidence>
<evidence type="ECO:0000256" key="9">
    <source>
        <dbReference type="ARBA" id="ARBA00022989"/>
    </source>
</evidence>
<dbReference type="Gene3D" id="1.10.3730.20">
    <property type="match status" value="1"/>
</dbReference>
<keyword evidence="3" id="KW-1003">Cell membrane</keyword>
<dbReference type="GO" id="GO:0009103">
    <property type="term" value="P:lipopolysaccharide biosynthetic process"/>
    <property type="evidence" value="ECO:0007669"/>
    <property type="project" value="UniProtKB-KW"/>
</dbReference>
<evidence type="ECO:0000256" key="11">
    <source>
        <dbReference type="ARBA" id="ARBA00023136"/>
    </source>
</evidence>
<sequence length="114" mass="12751">MAYIVLFLNILLLVSGQLLWKTGMNKLDTAKGDSWVSLLWSPHIWSGLVLYGVATVMWLYVLKKLPLSLAYPLQSLAYVIALIAAVFIFHETVPLQRWIGVAIILAGVIVLAWK</sequence>
<dbReference type="InterPro" id="IPR000390">
    <property type="entry name" value="Small_drug/metabolite_transptr"/>
</dbReference>
<keyword evidence="11 12" id="KW-0472">Membrane</keyword>
<evidence type="ECO:0000259" key="13">
    <source>
        <dbReference type="Pfam" id="PF00892"/>
    </source>
</evidence>
<feature type="transmembrane region" description="Helical" evidence="12">
    <location>
        <begin position="95"/>
        <end position="113"/>
    </location>
</feature>
<reference evidence="14 15" key="1">
    <citation type="submission" date="2020-08" db="EMBL/GenBank/DDBJ databases">
        <title>Genomic Encyclopedia of Type Strains, Phase III (KMG-III): the genomes of soil and plant-associated and newly described type strains.</title>
        <authorList>
            <person name="Whitman W."/>
        </authorList>
    </citation>
    <scope>NUCLEOTIDE SEQUENCE [LARGE SCALE GENOMIC DNA]</scope>
    <source>
        <strain evidence="14 15">CECT 8234</strain>
    </source>
</reference>
<keyword evidence="6" id="KW-0441">Lipid A biosynthesis</keyword>
<dbReference type="AlphaFoldDB" id="A0A7W5GAC2"/>
<dbReference type="PANTHER" id="PTHR30561">
    <property type="entry name" value="SMR FAMILY PROTON-DEPENDENT DRUG EFFLUX TRANSPORTER SUGE"/>
    <property type="match status" value="1"/>
</dbReference>
<dbReference type="Pfam" id="PF00892">
    <property type="entry name" value="EamA"/>
    <property type="match status" value="1"/>
</dbReference>
<accession>A0A7W5GAC2</accession>
<evidence type="ECO:0000256" key="10">
    <source>
        <dbReference type="ARBA" id="ARBA00023098"/>
    </source>
</evidence>
<keyword evidence="9 12" id="KW-1133">Transmembrane helix</keyword>
<evidence type="ECO:0000256" key="12">
    <source>
        <dbReference type="SAM" id="Phobius"/>
    </source>
</evidence>
<dbReference type="RefSeq" id="WP_183562749.1">
    <property type="nucleotide sequence ID" value="NZ_CBCSLB010000006.1"/>
</dbReference>
<gene>
    <name evidence="14" type="ORF">FHS16_002678</name>
</gene>
<proteinExistence type="inferred from homology"/>
<dbReference type="SUPFAM" id="SSF103481">
    <property type="entry name" value="Multidrug resistance efflux transporter EmrE"/>
    <property type="match status" value="1"/>
</dbReference>
<keyword evidence="10" id="KW-0443">Lipid metabolism</keyword>
<evidence type="ECO:0000313" key="14">
    <source>
        <dbReference type="EMBL" id="MBB3152621.1"/>
    </source>
</evidence>
<keyword evidence="8" id="KW-0448">Lipopolysaccharide biosynthesis</keyword>
<dbReference type="PANTHER" id="PTHR30561:SF9">
    <property type="entry name" value="4-AMINO-4-DEOXY-L-ARABINOSE-PHOSPHOUNDECAPRENOL FLIPPASE SUBUNIT ARNF-RELATED"/>
    <property type="match status" value="1"/>
</dbReference>
<evidence type="ECO:0000256" key="5">
    <source>
        <dbReference type="ARBA" id="ARBA00022519"/>
    </source>
</evidence>
<evidence type="ECO:0000256" key="8">
    <source>
        <dbReference type="ARBA" id="ARBA00022985"/>
    </source>
</evidence>
<dbReference type="GO" id="GO:0022857">
    <property type="term" value="F:transmembrane transporter activity"/>
    <property type="evidence" value="ECO:0007669"/>
    <property type="project" value="InterPro"/>
</dbReference>
<evidence type="ECO:0000256" key="4">
    <source>
        <dbReference type="ARBA" id="ARBA00022516"/>
    </source>
</evidence>
<name>A0A7W5GAC2_9BACL</name>
<feature type="transmembrane region" description="Helical" evidence="12">
    <location>
        <begin position="43"/>
        <end position="62"/>
    </location>
</feature>
<keyword evidence="4" id="KW-0444">Lipid biosynthesis</keyword>
<dbReference type="InterPro" id="IPR037185">
    <property type="entry name" value="EmrE-like"/>
</dbReference>
<feature type="transmembrane region" description="Helical" evidence="12">
    <location>
        <begin position="69"/>
        <end position="89"/>
    </location>
</feature>
<evidence type="ECO:0000256" key="6">
    <source>
        <dbReference type="ARBA" id="ARBA00022556"/>
    </source>
</evidence>
<comment type="subcellular location">
    <subcellularLocation>
        <location evidence="1">Cell membrane</location>
        <topology evidence="1">Multi-pass membrane protein</topology>
    </subcellularLocation>
</comment>
<keyword evidence="15" id="KW-1185">Reference proteome</keyword>
<comment type="similarity">
    <text evidence="2">Belongs to the EamA transporter family.</text>
</comment>
<dbReference type="Proteomes" id="UP000518605">
    <property type="component" value="Unassembled WGS sequence"/>
</dbReference>
<feature type="domain" description="EamA" evidence="13">
    <location>
        <begin position="17"/>
        <end position="112"/>
    </location>
</feature>
<keyword evidence="5" id="KW-0997">Cell inner membrane</keyword>
<organism evidence="14 15">
    <name type="scientific">Paenibacillus endophyticus</name>
    <dbReference type="NCBI Taxonomy" id="1294268"/>
    <lineage>
        <taxon>Bacteria</taxon>
        <taxon>Bacillati</taxon>
        <taxon>Bacillota</taxon>
        <taxon>Bacilli</taxon>
        <taxon>Bacillales</taxon>
        <taxon>Paenibacillaceae</taxon>
        <taxon>Paenibacillus</taxon>
    </lineage>
</organism>
<keyword evidence="7 12" id="KW-0812">Transmembrane</keyword>
<evidence type="ECO:0000256" key="2">
    <source>
        <dbReference type="ARBA" id="ARBA00007362"/>
    </source>
</evidence>
<dbReference type="InterPro" id="IPR000620">
    <property type="entry name" value="EamA_dom"/>
</dbReference>
<evidence type="ECO:0000256" key="3">
    <source>
        <dbReference type="ARBA" id="ARBA00022475"/>
    </source>
</evidence>
<evidence type="ECO:0000256" key="7">
    <source>
        <dbReference type="ARBA" id="ARBA00022692"/>
    </source>
</evidence>
<dbReference type="GO" id="GO:0005886">
    <property type="term" value="C:plasma membrane"/>
    <property type="evidence" value="ECO:0007669"/>
    <property type="project" value="UniProtKB-SubCell"/>
</dbReference>
<protein>
    <submittedName>
        <fullName evidence="14">Drug/metabolite transporter (DMT)-like permease</fullName>
    </submittedName>
</protein>